<dbReference type="GO" id="GO:0015031">
    <property type="term" value="P:protein transport"/>
    <property type="evidence" value="ECO:0007669"/>
    <property type="project" value="UniProtKB-KW"/>
</dbReference>
<comment type="similarity">
    <text evidence="2">Belongs to the ATG3 family.</text>
</comment>
<dbReference type="GO" id="GO:0044804">
    <property type="term" value="P:nucleophagy"/>
    <property type="evidence" value="ECO:0007669"/>
    <property type="project" value="TreeGrafter"/>
</dbReference>
<feature type="region of interest" description="Disordered" evidence="10">
    <location>
        <begin position="154"/>
        <end position="178"/>
    </location>
</feature>
<keyword evidence="8" id="KW-0072">Autophagy</keyword>
<evidence type="ECO:0000256" key="7">
    <source>
        <dbReference type="ARBA" id="ARBA00022927"/>
    </source>
</evidence>
<dbReference type="GO" id="GO:0000422">
    <property type="term" value="P:autophagy of mitochondrion"/>
    <property type="evidence" value="ECO:0007669"/>
    <property type="project" value="TreeGrafter"/>
</dbReference>
<dbReference type="FunFam" id="3.30.1460.50:FF:000007">
    <property type="entry name" value="Autophagy-related protein 3"/>
    <property type="match status" value="1"/>
</dbReference>
<keyword evidence="5" id="KW-0963">Cytoplasm</keyword>
<protein>
    <recommendedName>
        <fullName evidence="9">Autophagy-related protein 3</fullName>
    </recommendedName>
    <alternativeName>
        <fullName evidence="9">Autophagy-related protein 3</fullName>
    </alternativeName>
    <alternativeName>
        <fullName evidence="3">Ubiquitin-like-conjugating enzyme ATG3</fullName>
    </alternativeName>
</protein>
<keyword evidence="4" id="KW-0813">Transport</keyword>
<evidence type="ECO:0000256" key="3">
    <source>
        <dbReference type="ARBA" id="ARBA00017573"/>
    </source>
</evidence>
<reference evidence="11" key="1">
    <citation type="submission" date="2016-11" db="UniProtKB">
        <authorList>
            <consortium name="WormBaseParasite"/>
        </authorList>
    </citation>
    <scope>IDENTIFICATION</scope>
    <source>
        <strain evidence="11">pt0022</strain>
    </source>
</reference>
<evidence type="ECO:0000313" key="11">
    <source>
        <dbReference type="WBParaSite" id="maker-PairedContig_4389-snap-gene-4.22-mRNA-1"/>
    </source>
</evidence>
<dbReference type="PANTHER" id="PTHR12866">
    <property type="entry name" value="UBIQUITIN-LIKE-CONJUGATING ENZYME ATG3"/>
    <property type="match status" value="1"/>
</dbReference>
<dbReference type="STRING" id="6293.A0A1I8ERZ9"/>
<dbReference type="PANTHER" id="PTHR12866:SF2">
    <property type="entry name" value="UBIQUITIN-LIKE-CONJUGATING ENZYME ATG3"/>
    <property type="match status" value="1"/>
</dbReference>
<dbReference type="AlphaFoldDB" id="A0A1I8ERZ9"/>
<evidence type="ECO:0000256" key="6">
    <source>
        <dbReference type="ARBA" id="ARBA00022786"/>
    </source>
</evidence>
<evidence type="ECO:0000256" key="2">
    <source>
        <dbReference type="ARBA" id="ARBA00007683"/>
    </source>
</evidence>
<evidence type="ECO:0000256" key="10">
    <source>
        <dbReference type="SAM" id="MobiDB-lite"/>
    </source>
</evidence>
<name>A0A1I8ERZ9_WUCBA</name>
<comment type="subcellular location">
    <subcellularLocation>
        <location evidence="1">Cytoplasm</location>
    </subcellularLocation>
</comment>
<organism evidence="11">
    <name type="scientific">Wuchereria bancrofti</name>
    <dbReference type="NCBI Taxonomy" id="6293"/>
    <lineage>
        <taxon>Eukaryota</taxon>
        <taxon>Metazoa</taxon>
        <taxon>Ecdysozoa</taxon>
        <taxon>Nematoda</taxon>
        <taxon>Chromadorea</taxon>
        <taxon>Rhabditida</taxon>
        <taxon>Spirurina</taxon>
        <taxon>Spiruromorpha</taxon>
        <taxon>Filarioidea</taxon>
        <taxon>Onchocercidae</taxon>
        <taxon>Wuchereria</taxon>
    </lineage>
</organism>
<dbReference type="InterPro" id="IPR007135">
    <property type="entry name" value="Atg3/Atg10"/>
</dbReference>
<evidence type="ECO:0000256" key="4">
    <source>
        <dbReference type="ARBA" id="ARBA00022448"/>
    </source>
</evidence>
<dbReference type="GO" id="GO:0019776">
    <property type="term" value="F:Atg8-family ligase activity"/>
    <property type="evidence" value="ECO:0007669"/>
    <property type="project" value="TreeGrafter"/>
</dbReference>
<dbReference type="Gene3D" id="3.30.1460.50">
    <property type="match status" value="1"/>
</dbReference>
<proteinExistence type="inferred from homology"/>
<dbReference type="Pfam" id="PF03987">
    <property type="entry name" value="Autophagy_act_C"/>
    <property type="match status" value="1"/>
</dbReference>
<dbReference type="GO" id="GO:0000407">
    <property type="term" value="C:phagophore assembly site"/>
    <property type="evidence" value="ECO:0007669"/>
    <property type="project" value="TreeGrafter"/>
</dbReference>
<evidence type="ECO:0000256" key="9">
    <source>
        <dbReference type="ARBA" id="ARBA00034553"/>
    </source>
</evidence>
<evidence type="ECO:0000256" key="5">
    <source>
        <dbReference type="ARBA" id="ARBA00022490"/>
    </source>
</evidence>
<dbReference type="WBParaSite" id="maker-PairedContig_4389-snap-gene-4.22-mRNA-1">
    <property type="protein sequence ID" value="maker-PairedContig_4389-snap-gene-4.22-mRNA-1"/>
    <property type="gene ID" value="maker-PairedContig_4389-snap-gene-4.22"/>
</dbReference>
<keyword evidence="7" id="KW-0653">Protein transport</keyword>
<evidence type="ECO:0000256" key="1">
    <source>
        <dbReference type="ARBA" id="ARBA00004496"/>
    </source>
</evidence>
<dbReference type="GO" id="GO:0000045">
    <property type="term" value="P:autophagosome assembly"/>
    <property type="evidence" value="ECO:0007669"/>
    <property type="project" value="TreeGrafter"/>
</dbReference>
<sequence>MQNLMRRFMENETEEAMESIVNSVKSIALDVGQYLTPVLRESKFKETGVLNPEEFVIAGDYLIHHCPTWSWGQLDPLKAKPYLPINKQFLITRNVPCFSRCVDMEYDSSQEKILKSKEWNDEGDFTNVEDDEGWVDTHHYILDASQKPASMFEIPQTGSSESKRSEEPEDDDRPPMDMDAFVAEGGLEENDPYRFVEEERNETEGDTDNVLHTRTYDLHITYDKYYQVPRLWLCGYDEDNKPLTVDKMNADFSQDHINKTITMEPHPYFRTAMASIHPCRHAEVMKRLIEQLAESGKELSVDQYLLIFLKFVQAVIPTIEYDYTRSIQL</sequence>
<evidence type="ECO:0000256" key="8">
    <source>
        <dbReference type="ARBA" id="ARBA00023006"/>
    </source>
</evidence>
<dbReference type="GO" id="GO:0005829">
    <property type="term" value="C:cytosol"/>
    <property type="evidence" value="ECO:0007669"/>
    <property type="project" value="TreeGrafter"/>
</dbReference>
<accession>A0A1I8ERZ9</accession>
<keyword evidence="6" id="KW-0833">Ubl conjugation pathway</keyword>
<dbReference type="GO" id="GO:0061723">
    <property type="term" value="P:glycophagy"/>
    <property type="evidence" value="ECO:0007669"/>
    <property type="project" value="TreeGrafter"/>
</dbReference>